<keyword evidence="7" id="KW-1185">Reference proteome</keyword>
<evidence type="ECO:0000256" key="2">
    <source>
        <dbReference type="SAM" id="MobiDB-lite"/>
    </source>
</evidence>
<dbReference type="Gene3D" id="3.40.50.1000">
    <property type="entry name" value="HAD superfamily/HAD-like"/>
    <property type="match status" value="1"/>
</dbReference>
<evidence type="ECO:0000259" key="5">
    <source>
        <dbReference type="PROSITE" id="PS50969"/>
    </source>
</evidence>
<dbReference type="InterPro" id="IPR004274">
    <property type="entry name" value="FCP1_dom"/>
</dbReference>
<dbReference type="InterPro" id="IPR012677">
    <property type="entry name" value="Nucleotide-bd_a/b_plait_sf"/>
</dbReference>
<dbReference type="InterPro" id="IPR035979">
    <property type="entry name" value="RBD_domain_sf"/>
</dbReference>
<dbReference type="Pfam" id="PF03031">
    <property type="entry name" value="NIF"/>
    <property type="match status" value="1"/>
</dbReference>
<feature type="domain" description="RRM" evidence="4">
    <location>
        <begin position="587"/>
        <end position="674"/>
    </location>
</feature>
<dbReference type="CDD" id="cd21618">
    <property type="entry name" value="RRM_AtNSRA_like"/>
    <property type="match status" value="1"/>
</dbReference>
<dbReference type="GO" id="GO:0003723">
    <property type="term" value="F:RNA binding"/>
    <property type="evidence" value="ECO:0007669"/>
    <property type="project" value="UniProtKB-UniRule"/>
</dbReference>
<dbReference type="FunFam" id="3.40.50.1000:FF:000257">
    <property type="entry name" value="Haloacid dehalogenase-like hydrolase (HAD) superfamily protein"/>
    <property type="match status" value="1"/>
</dbReference>
<dbReference type="EMBL" id="JACTNZ010000003">
    <property type="protein sequence ID" value="KAG5556050.1"/>
    <property type="molecule type" value="Genomic_DNA"/>
</dbReference>
<evidence type="ECO:0000259" key="4">
    <source>
        <dbReference type="PROSITE" id="PS50102"/>
    </source>
</evidence>
<dbReference type="PROSITE" id="PS50969">
    <property type="entry name" value="FCP1"/>
    <property type="match status" value="1"/>
</dbReference>
<feature type="transmembrane region" description="Helical" evidence="3">
    <location>
        <begin position="689"/>
        <end position="711"/>
    </location>
</feature>
<dbReference type="InterPro" id="IPR000504">
    <property type="entry name" value="RRM_dom"/>
</dbReference>
<accession>A0AAV6KU97</accession>
<dbReference type="AlphaFoldDB" id="A0AAV6KU97"/>
<feature type="compositionally biased region" description="Polar residues" evidence="2">
    <location>
        <begin position="469"/>
        <end position="483"/>
    </location>
</feature>
<proteinExistence type="predicted"/>
<keyword evidence="3" id="KW-0812">Transmembrane</keyword>
<evidence type="ECO:0000313" key="6">
    <source>
        <dbReference type="EMBL" id="KAG5556050.1"/>
    </source>
</evidence>
<evidence type="ECO:0000313" key="7">
    <source>
        <dbReference type="Proteomes" id="UP000823749"/>
    </source>
</evidence>
<dbReference type="PROSITE" id="PS50102">
    <property type="entry name" value="RRM"/>
    <property type="match status" value="1"/>
</dbReference>
<dbReference type="PANTHER" id="PTHR12210">
    <property type="entry name" value="DULLARD PROTEIN PHOSPHATASE"/>
    <property type="match status" value="1"/>
</dbReference>
<dbReference type="InterPro" id="IPR036412">
    <property type="entry name" value="HAD-like_sf"/>
</dbReference>
<gene>
    <name evidence="6" type="ORF">RHGRI_006619</name>
</gene>
<name>A0AAV6KU97_9ERIC</name>
<feature type="domain" description="FCP1 homology" evidence="5">
    <location>
        <begin position="221"/>
        <end position="404"/>
    </location>
</feature>
<evidence type="ECO:0008006" key="8">
    <source>
        <dbReference type="Google" id="ProtNLM"/>
    </source>
</evidence>
<dbReference type="InterPro" id="IPR050365">
    <property type="entry name" value="TIM50"/>
</dbReference>
<dbReference type="SMART" id="SM00577">
    <property type="entry name" value="CPDc"/>
    <property type="match status" value="1"/>
</dbReference>
<organism evidence="6 7">
    <name type="scientific">Rhododendron griersonianum</name>
    <dbReference type="NCBI Taxonomy" id="479676"/>
    <lineage>
        <taxon>Eukaryota</taxon>
        <taxon>Viridiplantae</taxon>
        <taxon>Streptophyta</taxon>
        <taxon>Embryophyta</taxon>
        <taxon>Tracheophyta</taxon>
        <taxon>Spermatophyta</taxon>
        <taxon>Magnoliopsida</taxon>
        <taxon>eudicotyledons</taxon>
        <taxon>Gunneridae</taxon>
        <taxon>Pentapetalae</taxon>
        <taxon>asterids</taxon>
        <taxon>Ericales</taxon>
        <taxon>Ericaceae</taxon>
        <taxon>Ericoideae</taxon>
        <taxon>Rhodoreae</taxon>
        <taxon>Rhododendron</taxon>
    </lineage>
</organism>
<reference evidence="6" key="1">
    <citation type="submission" date="2020-08" db="EMBL/GenBank/DDBJ databases">
        <title>Plant Genome Project.</title>
        <authorList>
            <person name="Zhang R.-G."/>
        </authorList>
    </citation>
    <scope>NUCLEOTIDE SEQUENCE</scope>
    <source>
        <strain evidence="6">WSP0</strain>
        <tissue evidence="6">Leaf</tissue>
    </source>
</reference>
<dbReference type="Proteomes" id="UP000823749">
    <property type="component" value="Chromosome 3"/>
</dbReference>
<protein>
    <recommendedName>
        <fullName evidence="8">FCP1 homology domain-containing protein</fullName>
    </recommendedName>
</protein>
<dbReference type="Gene3D" id="3.30.70.330">
    <property type="match status" value="1"/>
</dbReference>
<dbReference type="InterPro" id="IPR023214">
    <property type="entry name" value="HAD_sf"/>
</dbReference>
<keyword evidence="1" id="KW-0694">RNA-binding</keyword>
<dbReference type="Pfam" id="PF00076">
    <property type="entry name" value="RRM_1"/>
    <property type="match status" value="1"/>
</dbReference>
<feature type="compositionally biased region" description="Polar residues" evidence="2">
    <location>
        <begin position="511"/>
        <end position="520"/>
    </location>
</feature>
<evidence type="ECO:0000256" key="1">
    <source>
        <dbReference type="PROSITE-ProRule" id="PRU00176"/>
    </source>
</evidence>
<dbReference type="SMART" id="SM00360">
    <property type="entry name" value="RRM"/>
    <property type="match status" value="1"/>
</dbReference>
<comment type="caution">
    <text evidence="6">The sequence shown here is derived from an EMBL/GenBank/DDBJ whole genome shotgun (WGS) entry which is preliminary data.</text>
</comment>
<keyword evidence="3" id="KW-1133">Transmembrane helix</keyword>
<keyword evidence="3" id="KW-0472">Membrane</keyword>
<sequence>MVDINSLEAISCLGSVRDGAGSSVLVMQECSVRDTSLQHSDEANGSGESQEMLGDTAAVCGTSLPVAGEILKGRPCPGVELESGEQEVKNKMEKLNEIIDEQSVMKVDSVADPPGNDFQLGDTDVLNVIPNAVQDVCSVKEMQDKSMTFYKEGKASYDAFGSYTSIEKLESGNLEIHPNMKETISSSSQLGGVTDDVSLAAVGKDGPQPMLQPPLERDSTNNFGKKLLVLDVNGLLVDMVSLSHVSEGYHPDKTISGKAVFKRPFCDDFLQFCFERFHVGVWSSRIKKNLDSVLEFLMGKLKLNLLFCWDQSHCTDTGYNTLQNKDKPLLLKELRKLWEKQEPDLPWNRGDYNTSNTLLLDDSPYKALCNPAYTAIFPYPYQYKDVDDNTLGPGGDLRVYLERLASANNVQKYVEMNPFGQRPITETNLSWKFYLKVMNASSLQAEEDANNSSADQQRLTPNDLKVMNASTSQSEEDANNSPADEQRLPPNDLKVMDASTSHAEEDAYKSSVDQQRLTPNNRGMGFDARFPLHASHDQSMGFDSRDAVVAMPKTLPVAMPLPPDASNAMPLPPDASNAMPLPPYASNTIYVEGLPPDSTRREVAHIFRHFPGYKHVRLVRKESRRRGGYYPYILGFVEFVDPACAATALTALDGYKVDEDDPYSAYLRLEFSRSASESCWKSRMNAVEISGWTMSYLILVLCLLMVSHCHFIGLHMGFMDHAVENDPLQRTWFSGFIPYIGKFIKACNIGGDHGGDMQVLWPLTVYKGKASEENKKLQTQETKSTCGIIFEELSNQKIQNNQLIDGRKFATVFIDFEGQDNPKRNAMNAHHSWIRNTCSGPSRASREIHGRYARAEPWGSFMGDMAEPSLDELHGRHGRV</sequence>
<dbReference type="SUPFAM" id="SSF56784">
    <property type="entry name" value="HAD-like"/>
    <property type="match status" value="1"/>
</dbReference>
<evidence type="ECO:0000256" key="3">
    <source>
        <dbReference type="SAM" id="Phobius"/>
    </source>
</evidence>
<dbReference type="SUPFAM" id="SSF54928">
    <property type="entry name" value="RNA-binding domain, RBD"/>
    <property type="match status" value="1"/>
</dbReference>
<feature type="region of interest" description="Disordered" evidence="2">
    <location>
        <begin position="469"/>
        <end position="520"/>
    </location>
</feature>